<evidence type="ECO:0000313" key="12">
    <source>
        <dbReference type="EMBL" id="TGO06168.1"/>
    </source>
</evidence>
<evidence type="ECO:0000256" key="10">
    <source>
        <dbReference type="SAM" id="MobiDB-lite"/>
    </source>
</evidence>
<dbReference type="GO" id="GO:0046872">
    <property type="term" value="F:metal ion binding"/>
    <property type="evidence" value="ECO:0007669"/>
    <property type="project" value="UniProtKB-KW"/>
</dbReference>
<dbReference type="PANTHER" id="PTHR42904">
    <property type="entry name" value="NUDIX HYDROLASE, NUDC SUBFAMILY"/>
    <property type="match status" value="1"/>
</dbReference>
<evidence type="ECO:0000259" key="11">
    <source>
        <dbReference type="PROSITE" id="PS51462"/>
    </source>
</evidence>
<dbReference type="EC" id="3.6.1.22" evidence="4"/>
<name>A0A4Z1E5L3_9MICO</name>
<dbReference type="Gene3D" id="3.90.79.20">
    <property type="match status" value="1"/>
</dbReference>
<dbReference type="GO" id="GO:0019677">
    <property type="term" value="P:NAD+ catabolic process"/>
    <property type="evidence" value="ECO:0007669"/>
    <property type="project" value="TreeGrafter"/>
</dbReference>
<comment type="catalytic activity">
    <reaction evidence="9">
        <text>a 5'-end NAD(+)-phospho-ribonucleoside in mRNA + H2O = a 5'-end phospho-adenosine-phospho-ribonucleoside in mRNA + beta-nicotinamide D-ribonucleotide + 2 H(+)</text>
        <dbReference type="Rhea" id="RHEA:60876"/>
        <dbReference type="Rhea" id="RHEA-COMP:15698"/>
        <dbReference type="Rhea" id="RHEA-COMP:15719"/>
        <dbReference type="ChEBI" id="CHEBI:14649"/>
        <dbReference type="ChEBI" id="CHEBI:15377"/>
        <dbReference type="ChEBI" id="CHEBI:15378"/>
        <dbReference type="ChEBI" id="CHEBI:144029"/>
        <dbReference type="ChEBI" id="CHEBI:144051"/>
    </reaction>
    <physiologicalReaction direction="left-to-right" evidence="9">
        <dbReference type="Rhea" id="RHEA:60877"/>
    </physiologicalReaction>
</comment>
<evidence type="ECO:0000256" key="3">
    <source>
        <dbReference type="ARBA" id="ARBA00009595"/>
    </source>
</evidence>
<dbReference type="PROSITE" id="PS51462">
    <property type="entry name" value="NUDIX"/>
    <property type="match status" value="1"/>
</dbReference>
<evidence type="ECO:0000313" key="13">
    <source>
        <dbReference type="Proteomes" id="UP000297318"/>
    </source>
</evidence>
<dbReference type="InterPro" id="IPR015375">
    <property type="entry name" value="NADH_PPase-like_N"/>
</dbReference>
<dbReference type="InterPro" id="IPR000086">
    <property type="entry name" value="NUDIX_hydrolase_dom"/>
</dbReference>
<evidence type="ECO:0000256" key="1">
    <source>
        <dbReference type="ARBA" id="ARBA00001946"/>
    </source>
</evidence>
<reference evidence="12 13" key="1">
    <citation type="submission" date="2018-11" db="EMBL/GenBank/DDBJ databases">
        <title>Complete genome sequencing of the Actinobacteria Serinibacter sp. K3-2.</title>
        <authorList>
            <person name="Rakitin A.L."/>
            <person name="Beletsky A.V."/>
            <person name="Mardanov A.V."/>
            <person name="Ravin N.V."/>
            <person name="Gromova A.S."/>
            <person name="Filippova S.N."/>
            <person name="Gal'Chenko V.F."/>
        </authorList>
    </citation>
    <scope>NUCLEOTIDE SEQUENCE [LARGE SCALE GENOMIC DNA]</scope>
    <source>
        <strain evidence="12 13">K3-2</strain>
    </source>
</reference>
<keyword evidence="6" id="KW-0378">Hydrolase</keyword>
<dbReference type="GO" id="GO:0006742">
    <property type="term" value="P:NADP+ catabolic process"/>
    <property type="evidence" value="ECO:0007669"/>
    <property type="project" value="TreeGrafter"/>
</dbReference>
<dbReference type="Pfam" id="PF00293">
    <property type="entry name" value="NUDIX"/>
    <property type="match status" value="1"/>
</dbReference>
<evidence type="ECO:0000256" key="8">
    <source>
        <dbReference type="ARBA" id="ARBA00023027"/>
    </source>
</evidence>
<dbReference type="InterPro" id="IPR015376">
    <property type="entry name" value="Znr_NADH_PPase"/>
</dbReference>
<accession>A0A4Z1E5L3</accession>
<evidence type="ECO:0000256" key="9">
    <source>
        <dbReference type="ARBA" id="ARBA00023679"/>
    </source>
</evidence>
<dbReference type="NCBIfam" id="NF001299">
    <property type="entry name" value="PRK00241.1"/>
    <property type="match status" value="1"/>
</dbReference>
<keyword evidence="13" id="KW-1185">Reference proteome</keyword>
<comment type="similarity">
    <text evidence="3">Belongs to the Nudix hydrolase family. NudC subfamily.</text>
</comment>
<dbReference type="Pfam" id="PF09296">
    <property type="entry name" value="NUDIX-like"/>
    <property type="match status" value="1"/>
</dbReference>
<dbReference type="InterPro" id="IPR050241">
    <property type="entry name" value="NAD-cap_RNA_hydrolase_NudC"/>
</dbReference>
<feature type="region of interest" description="Disordered" evidence="10">
    <location>
        <begin position="1"/>
        <end position="28"/>
    </location>
</feature>
<dbReference type="RefSeq" id="WP_199241473.1">
    <property type="nucleotide sequence ID" value="NZ_RHPJ01000001.1"/>
</dbReference>
<dbReference type="EMBL" id="RHPJ01000001">
    <property type="protein sequence ID" value="TGO06168.1"/>
    <property type="molecule type" value="Genomic_DNA"/>
</dbReference>
<dbReference type="InterPro" id="IPR015797">
    <property type="entry name" value="NUDIX_hydrolase-like_dom_sf"/>
</dbReference>
<dbReference type="PROSITE" id="PS00893">
    <property type="entry name" value="NUDIX_BOX"/>
    <property type="match status" value="1"/>
</dbReference>
<dbReference type="SUPFAM" id="SSF55811">
    <property type="entry name" value="Nudix"/>
    <property type="match status" value="1"/>
</dbReference>
<dbReference type="GO" id="GO:0035529">
    <property type="term" value="F:NADH pyrophosphatase activity"/>
    <property type="evidence" value="ECO:0007669"/>
    <property type="project" value="TreeGrafter"/>
</dbReference>
<proteinExistence type="inferred from homology"/>
<evidence type="ECO:0000256" key="6">
    <source>
        <dbReference type="ARBA" id="ARBA00022801"/>
    </source>
</evidence>
<comment type="cofactor">
    <cofactor evidence="2">
        <name>Zn(2+)</name>
        <dbReference type="ChEBI" id="CHEBI:29105"/>
    </cofactor>
</comment>
<feature type="domain" description="Nudix hydrolase" evidence="11">
    <location>
        <begin position="179"/>
        <end position="306"/>
    </location>
</feature>
<comment type="cofactor">
    <cofactor evidence="1">
        <name>Mg(2+)</name>
        <dbReference type="ChEBI" id="CHEBI:18420"/>
    </cofactor>
</comment>
<dbReference type="InterPro" id="IPR049734">
    <property type="entry name" value="NudC-like_C"/>
</dbReference>
<keyword evidence="8" id="KW-0520">NAD</keyword>
<dbReference type="Proteomes" id="UP000297318">
    <property type="component" value="Unassembled WGS sequence"/>
</dbReference>
<dbReference type="AlphaFoldDB" id="A0A4Z1E5L3"/>
<keyword evidence="5" id="KW-0479">Metal-binding</keyword>
<comment type="caution">
    <text evidence="12">The sequence shown here is derived from an EMBL/GenBank/DDBJ whole genome shotgun (WGS) entry which is preliminary data.</text>
</comment>
<dbReference type="CDD" id="cd03429">
    <property type="entry name" value="NUDIX_NADH_pyrophosphatase_Nudt13"/>
    <property type="match status" value="1"/>
</dbReference>
<dbReference type="PANTHER" id="PTHR42904:SF6">
    <property type="entry name" value="NAD-CAPPED RNA HYDROLASE NUDT12"/>
    <property type="match status" value="1"/>
</dbReference>
<dbReference type="Gene3D" id="3.90.79.10">
    <property type="entry name" value="Nucleoside Triphosphate Pyrophosphohydrolase"/>
    <property type="match status" value="1"/>
</dbReference>
<evidence type="ECO:0000256" key="4">
    <source>
        <dbReference type="ARBA" id="ARBA00012381"/>
    </source>
</evidence>
<evidence type="ECO:0000256" key="5">
    <source>
        <dbReference type="ARBA" id="ARBA00022723"/>
    </source>
</evidence>
<feature type="compositionally biased region" description="Low complexity" evidence="10">
    <location>
        <begin position="1"/>
        <end position="20"/>
    </location>
</feature>
<evidence type="ECO:0000256" key="7">
    <source>
        <dbReference type="ARBA" id="ARBA00022842"/>
    </source>
</evidence>
<evidence type="ECO:0000256" key="2">
    <source>
        <dbReference type="ARBA" id="ARBA00001947"/>
    </source>
</evidence>
<gene>
    <name evidence="12" type="ORF">SERN_0360</name>
</gene>
<keyword evidence="7" id="KW-0460">Magnesium</keyword>
<dbReference type="GO" id="GO:0005829">
    <property type="term" value="C:cytosol"/>
    <property type="evidence" value="ECO:0007669"/>
    <property type="project" value="TreeGrafter"/>
</dbReference>
<dbReference type="Pfam" id="PF09297">
    <property type="entry name" value="Zn_ribbon_NUD"/>
    <property type="match status" value="1"/>
</dbReference>
<organism evidence="12 13">
    <name type="scientific">Serinibacter arcticus</name>
    <dbReference type="NCBI Taxonomy" id="1655435"/>
    <lineage>
        <taxon>Bacteria</taxon>
        <taxon>Bacillati</taxon>
        <taxon>Actinomycetota</taxon>
        <taxon>Actinomycetes</taxon>
        <taxon>Micrococcales</taxon>
        <taxon>Beutenbergiaceae</taxon>
        <taxon>Serinibacter</taxon>
    </lineage>
</organism>
<protein>
    <recommendedName>
        <fullName evidence="4">NAD(+) diphosphatase</fullName>
        <ecNumber evidence="4">3.6.1.22</ecNumber>
    </recommendedName>
</protein>
<sequence>MTHPAPGSAASSPGTTATTPTPLPLPLGRSAISRDAERRAQEGLVATLLDEASTRVLVVAAPHVRVTAPDALDLRPAAEVRDEPGEWFYLGRDAEHSYLALAPASPPEIERGATPPGWASLRDAGHLLSDGEAGLATAAVALSAWRRGHRHCPRCGTATVLTESGWSARCERDGSTHYPRTDPAVIMTVRDGQDRLLLAHSAAWPERRRSVLAGFVEAGEGLEQAVRREVAEEVGIEVDALAYLGAQPWPFPGSLMVAFHGWVADGASPQPRPDGVEILRADFFTRDDLARAVASGEVVLPMRTSIARVLIESWFGGPVGD</sequence>
<dbReference type="InterPro" id="IPR020084">
    <property type="entry name" value="NUDIX_hydrolase_CS"/>
</dbReference>